<evidence type="ECO:0000256" key="1">
    <source>
        <dbReference type="SAM" id="MobiDB-lite"/>
    </source>
</evidence>
<evidence type="ECO:0000313" key="2">
    <source>
        <dbReference type="Proteomes" id="UP000887565"/>
    </source>
</evidence>
<accession>A0A915JZ22</accession>
<dbReference type="WBParaSite" id="nRc.2.0.1.t31230-RA">
    <property type="protein sequence ID" value="nRc.2.0.1.t31230-RA"/>
    <property type="gene ID" value="nRc.2.0.1.g31230"/>
</dbReference>
<dbReference type="Proteomes" id="UP000887565">
    <property type="component" value="Unplaced"/>
</dbReference>
<keyword evidence="2" id="KW-1185">Reference proteome</keyword>
<name>A0A915JZ22_ROMCU</name>
<feature type="region of interest" description="Disordered" evidence="1">
    <location>
        <begin position="1"/>
        <end position="77"/>
    </location>
</feature>
<reference evidence="3" key="1">
    <citation type="submission" date="2022-11" db="UniProtKB">
        <authorList>
            <consortium name="WormBaseParasite"/>
        </authorList>
    </citation>
    <scope>IDENTIFICATION</scope>
</reference>
<organism evidence="2 3">
    <name type="scientific">Romanomermis culicivorax</name>
    <name type="common">Nematode worm</name>
    <dbReference type="NCBI Taxonomy" id="13658"/>
    <lineage>
        <taxon>Eukaryota</taxon>
        <taxon>Metazoa</taxon>
        <taxon>Ecdysozoa</taxon>
        <taxon>Nematoda</taxon>
        <taxon>Enoplea</taxon>
        <taxon>Dorylaimia</taxon>
        <taxon>Mermithida</taxon>
        <taxon>Mermithoidea</taxon>
        <taxon>Mermithidae</taxon>
        <taxon>Romanomermis</taxon>
    </lineage>
</organism>
<protein>
    <submittedName>
        <fullName evidence="3">Uncharacterized protein</fullName>
    </submittedName>
</protein>
<sequence>MSNSDESVDQIEGLNRSDIEKQEQTPDQKNDETDAAEEELVEHEESPSPQIQQPDTPQNHQLDEEQHEQPQYPESPTTHYMRVCPLCGRWIMKPTSHYHLKRRLIRMPRVAQQVKEAVCSTVRTLFELSQDNTMSHSEVSIAVRAYLLAHFHIERVSDKLITQSVGDIFNLSTRDRNANCTEVELTFFSTMMAQTEIKLTRCNGSEIDFFGEWIPRDLWLHIPSDDDLNDVGFDQWDLDQRTQTFEVAINDPIFSATKIQYKCTSGRNIHQI</sequence>
<dbReference type="AlphaFoldDB" id="A0A915JZ22"/>
<feature type="compositionally biased region" description="Polar residues" evidence="1">
    <location>
        <begin position="47"/>
        <end position="60"/>
    </location>
</feature>
<feature type="compositionally biased region" description="Basic and acidic residues" evidence="1">
    <location>
        <begin position="15"/>
        <end position="32"/>
    </location>
</feature>
<evidence type="ECO:0000313" key="3">
    <source>
        <dbReference type="WBParaSite" id="nRc.2.0.1.t31230-RA"/>
    </source>
</evidence>
<proteinExistence type="predicted"/>
<feature type="compositionally biased region" description="Acidic residues" evidence="1">
    <location>
        <begin position="33"/>
        <end position="42"/>
    </location>
</feature>